<accession>A0ABV8MRT8</accession>
<dbReference type="EMBL" id="JBHSBU010000001">
    <property type="protein sequence ID" value="MFC4160952.1"/>
    <property type="molecule type" value="Genomic_DNA"/>
</dbReference>
<keyword evidence="3" id="KW-1185">Reference proteome</keyword>
<proteinExistence type="predicted"/>
<evidence type="ECO:0000256" key="1">
    <source>
        <dbReference type="SAM" id="SignalP"/>
    </source>
</evidence>
<dbReference type="Proteomes" id="UP001595791">
    <property type="component" value="Unassembled WGS sequence"/>
</dbReference>
<dbReference type="RefSeq" id="WP_378166339.1">
    <property type="nucleotide sequence ID" value="NZ_JBHSBU010000001.1"/>
</dbReference>
<protein>
    <submittedName>
        <fullName evidence="2">Uncharacterized protein</fullName>
    </submittedName>
</protein>
<name>A0ABV8MRT8_9NEIS</name>
<comment type="caution">
    <text evidence="2">The sequence shown here is derived from an EMBL/GenBank/DDBJ whole genome shotgun (WGS) entry which is preliminary data.</text>
</comment>
<keyword evidence="1" id="KW-0732">Signal</keyword>
<gene>
    <name evidence="2" type="ORF">ACFOW7_16555</name>
</gene>
<reference evidence="3" key="1">
    <citation type="journal article" date="2019" name="Int. J. Syst. Evol. Microbiol.">
        <title>The Global Catalogue of Microorganisms (GCM) 10K type strain sequencing project: providing services to taxonomists for standard genome sequencing and annotation.</title>
        <authorList>
            <consortium name="The Broad Institute Genomics Platform"/>
            <consortium name="The Broad Institute Genome Sequencing Center for Infectious Disease"/>
            <person name="Wu L."/>
            <person name="Ma J."/>
        </authorList>
    </citation>
    <scope>NUCLEOTIDE SEQUENCE [LARGE SCALE GENOMIC DNA]</scope>
    <source>
        <strain evidence="3">LMG 29894</strain>
    </source>
</reference>
<evidence type="ECO:0000313" key="2">
    <source>
        <dbReference type="EMBL" id="MFC4160952.1"/>
    </source>
</evidence>
<evidence type="ECO:0000313" key="3">
    <source>
        <dbReference type="Proteomes" id="UP001595791"/>
    </source>
</evidence>
<feature type="signal peptide" evidence="1">
    <location>
        <begin position="1"/>
        <end position="20"/>
    </location>
</feature>
<organism evidence="2 3">
    <name type="scientific">Chitinimonas lacunae</name>
    <dbReference type="NCBI Taxonomy" id="1963018"/>
    <lineage>
        <taxon>Bacteria</taxon>
        <taxon>Pseudomonadati</taxon>
        <taxon>Pseudomonadota</taxon>
        <taxon>Betaproteobacteria</taxon>
        <taxon>Neisseriales</taxon>
        <taxon>Chitinibacteraceae</taxon>
        <taxon>Chitinimonas</taxon>
    </lineage>
</organism>
<feature type="chain" id="PRO_5046045304" evidence="1">
    <location>
        <begin position="21"/>
        <end position="111"/>
    </location>
</feature>
<sequence length="111" mass="11994">MALRAPLATVILAAAISPHAAETTDQLIIGVTPALLAEPSKHLPSLSQAVGTDMVFVRQMGERSWIVKLPSRLNEAALEALMAKLRQQPGIESVEADRMMQHMRRPMTVGG</sequence>